<proteinExistence type="predicted"/>
<dbReference type="Proteomes" id="UP000076738">
    <property type="component" value="Unassembled WGS sequence"/>
</dbReference>
<protein>
    <submittedName>
        <fullName evidence="2">SET domain-containing protein</fullName>
    </submittedName>
</protein>
<accession>A0A167G2P1</accession>
<evidence type="ECO:0000313" key="2">
    <source>
        <dbReference type="EMBL" id="KZO90111.1"/>
    </source>
</evidence>
<dbReference type="GO" id="GO:0005634">
    <property type="term" value="C:nucleus"/>
    <property type="evidence" value="ECO:0007669"/>
    <property type="project" value="TreeGrafter"/>
</dbReference>
<dbReference type="PANTHER" id="PTHR12197">
    <property type="entry name" value="HISTONE-LYSINE N-METHYLTRANSFERASE SMYD"/>
    <property type="match status" value="1"/>
</dbReference>
<gene>
    <name evidence="2" type="ORF">CALVIDRAFT_543013</name>
</gene>
<dbReference type="PANTHER" id="PTHR12197:SF294">
    <property type="entry name" value="POTENTIAL PROTEIN LYSINE METHYLTRANSFERASE SET6"/>
    <property type="match status" value="1"/>
</dbReference>
<dbReference type="EMBL" id="KV417352">
    <property type="protein sequence ID" value="KZO90111.1"/>
    <property type="molecule type" value="Genomic_DNA"/>
</dbReference>
<dbReference type="Pfam" id="PF00856">
    <property type="entry name" value="SET"/>
    <property type="match status" value="1"/>
</dbReference>
<organism evidence="2 3">
    <name type="scientific">Calocera viscosa (strain TUFC12733)</name>
    <dbReference type="NCBI Taxonomy" id="1330018"/>
    <lineage>
        <taxon>Eukaryota</taxon>
        <taxon>Fungi</taxon>
        <taxon>Dikarya</taxon>
        <taxon>Basidiomycota</taxon>
        <taxon>Agaricomycotina</taxon>
        <taxon>Dacrymycetes</taxon>
        <taxon>Dacrymycetales</taxon>
        <taxon>Dacrymycetaceae</taxon>
        <taxon>Calocera</taxon>
    </lineage>
</organism>
<dbReference type="PROSITE" id="PS50280">
    <property type="entry name" value="SET"/>
    <property type="match status" value="1"/>
</dbReference>
<dbReference type="InterPro" id="IPR046341">
    <property type="entry name" value="SET_dom_sf"/>
</dbReference>
<dbReference type="Gene3D" id="2.170.270.10">
    <property type="entry name" value="SET domain"/>
    <property type="match status" value="1"/>
</dbReference>
<reference evidence="2 3" key="1">
    <citation type="journal article" date="2016" name="Mol. Biol. Evol.">
        <title>Comparative Genomics of Early-Diverging Mushroom-Forming Fungi Provides Insights into the Origins of Lignocellulose Decay Capabilities.</title>
        <authorList>
            <person name="Nagy L.G."/>
            <person name="Riley R."/>
            <person name="Tritt A."/>
            <person name="Adam C."/>
            <person name="Daum C."/>
            <person name="Floudas D."/>
            <person name="Sun H."/>
            <person name="Yadav J.S."/>
            <person name="Pangilinan J."/>
            <person name="Larsson K.H."/>
            <person name="Matsuura K."/>
            <person name="Barry K."/>
            <person name="Labutti K."/>
            <person name="Kuo R."/>
            <person name="Ohm R.A."/>
            <person name="Bhattacharya S.S."/>
            <person name="Shirouzu T."/>
            <person name="Yoshinaga Y."/>
            <person name="Martin F.M."/>
            <person name="Grigoriev I.V."/>
            <person name="Hibbett D.S."/>
        </authorList>
    </citation>
    <scope>NUCLEOTIDE SEQUENCE [LARGE SCALE GENOMIC DNA]</scope>
    <source>
        <strain evidence="2 3">TUFC12733</strain>
    </source>
</reference>
<sequence>MPNILEANALMLEPISSSEYCEIRQTSWAGRGMFAKTSIPASTTVLQSPGPIAYVILQPFRHEVCDWCFAYDNGKRWTISYDIQVKNSRRGVAWFCSDDCYEHWYGNLGELGIEAWIALDQTLASSRPARIKENAKPRPPLTARINNTIPVPRDIEAIWSACDTLASFITTARLAEQPTKAQRRLLREAHQSALSFIDEDDAFLLLAGVLSLERAGLFDEALSKPIPLTWQALLELQPSISEYLKNDSPITRHVAAVHLLLCILPLSLLPYCSAINALRLYTRDSCNSFGIRSQTHGSESEFLGYGVWPSASYFNHSCDPNLVKTSPGRAWIFETSREILPDEELRISYLGDLAPHEMDVEERRKQLKQTWGFDCDCPLCLAQLQVK</sequence>
<name>A0A167G2P1_CALVF</name>
<evidence type="ECO:0000313" key="3">
    <source>
        <dbReference type="Proteomes" id="UP000076738"/>
    </source>
</evidence>
<dbReference type="STRING" id="1330018.A0A167G2P1"/>
<keyword evidence="3" id="KW-1185">Reference proteome</keyword>
<dbReference type="InterPro" id="IPR001214">
    <property type="entry name" value="SET_dom"/>
</dbReference>
<feature type="domain" description="SET" evidence="1">
    <location>
        <begin position="19"/>
        <end position="350"/>
    </location>
</feature>
<evidence type="ECO:0000259" key="1">
    <source>
        <dbReference type="PROSITE" id="PS50280"/>
    </source>
</evidence>
<dbReference type="SUPFAM" id="SSF82199">
    <property type="entry name" value="SET domain"/>
    <property type="match status" value="1"/>
</dbReference>
<dbReference type="OrthoDB" id="1028014at2759"/>
<dbReference type="AlphaFoldDB" id="A0A167G2P1"/>
<dbReference type="InterPro" id="IPR050869">
    <property type="entry name" value="H3K4_H4K5_MeTrfase"/>
</dbReference>